<evidence type="ECO:0000256" key="1">
    <source>
        <dbReference type="SAM" id="MobiDB-lite"/>
    </source>
</evidence>
<name>J3LKY8_ORYBR</name>
<keyword evidence="3" id="KW-1185">Reference proteome</keyword>
<reference evidence="2" key="1">
    <citation type="journal article" date="2013" name="Nat. Commun.">
        <title>Whole-genome sequencing of Oryza brachyantha reveals mechanisms underlying Oryza genome evolution.</title>
        <authorList>
            <person name="Chen J."/>
            <person name="Huang Q."/>
            <person name="Gao D."/>
            <person name="Wang J."/>
            <person name="Lang Y."/>
            <person name="Liu T."/>
            <person name="Li B."/>
            <person name="Bai Z."/>
            <person name="Luis Goicoechea J."/>
            <person name="Liang C."/>
            <person name="Chen C."/>
            <person name="Zhang W."/>
            <person name="Sun S."/>
            <person name="Liao Y."/>
            <person name="Zhang X."/>
            <person name="Yang L."/>
            <person name="Song C."/>
            <person name="Wang M."/>
            <person name="Shi J."/>
            <person name="Liu G."/>
            <person name="Liu J."/>
            <person name="Zhou H."/>
            <person name="Zhou W."/>
            <person name="Yu Q."/>
            <person name="An N."/>
            <person name="Chen Y."/>
            <person name="Cai Q."/>
            <person name="Wang B."/>
            <person name="Liu B."/>
            <person name="Min J."/>
            <person name="Huang Y."/>
            <person name="Wu H."/>
            <person name="Li Z."/>
            <person name="Zhang Y."/>
            <person name="Yin Y."/>
            <person name="Song W."/>
            <person name="Jiang J."/>
            <person name="Jackson S.A."/>
            <person name="Wing R.A."/>
            <person name="Wang J."/>
            <person name="Chen M."/>
        </authorList>
    </citation>
    <scope>NUCLEOTIDE SEQUENCE [LARGE SCALE GENOMIC DNA]</scope>
    <source>
        <strain evidence="2">cv. IRGC 101232</strain>
    </source>
</reference>
<accession>J3LKY8</accession>
<evidence type="ECO:0000313" key="3">
    <source>
        <dbReference type="Proteomes" id="UP000006038"/>
    </source>
</evidence>
<reference evidence="2" key="2">
    <citation type="submission" date="2013-04" db="UniProtKB">
        <authorList>
            <consortium name="EnsemblPlants"/>
        </authorList>
    </citation>
    <scope>IDENTIFICATION</scope>
</reference>
<dbReference type="HOGENOM" id="CLU_2597147_0_0_1"/>
<protein>
    <submittedName>
        <fullName evidence="2">Uncharacterized protein</fullName>
    </submittedName>
</protein>
<organism evidence="2">
    <name type="scientific">Oryza brachyantha</name>
    <name type="common">malo sina</name>
    <dbReference type="NCBI Taxonomy" id="4533"/>
    <lineage>
        <taxon>Eukaryota</taxon>
        <taxon>Viridiplantae</taxon>
        <taxon>Streptophyta</taxon>
        <taxon>Embryophyta</taxon>
        <taxon>Tracheophyta</taxon>
        <taxon>Spermatophyta</taxon>
        <taxon>Magnoliopsida</taxon>
        <taxon>Liliopsida</taxon>
        <taxon>Poales</taxon>
        <taxon>Poaceae</taxon>
        <taxon>BOP clade</taxon>
        <taxon>Oryzoideae</taxon>
        <taxon>Oryzeae</taxon>
        <taxon>Oryzinae</taxon>
        <taxon>Oryza</taxon>
    </lineage>
</organism>
<dbReference type="Gramene" id="OB03G17140.1">
    <property type="protein sequence ID" value="OB03G17140.1"/>
    <property type="gene ID" value="OB03G17140"/>
</dbReference>
<dbReference type="Proteomes" id="UP000006038">
    <property type="component" value="Chromosome 3"/>
</dbReference>
<evidence type="ECO:0000313" key="2">
    <source>
        <dbReference type="EnsemblPlants" id="OB03G17140.1"/>
    </source>
</evidence>
<proteinExistence type="predicted"/>
<feature type="region of interest" description="Disordered" evidence="1">
    <location>
        <begin position="32"/>
        <end position="80"/>
    </location>
</feature>
<dbReference type="EnsemblPlants" id="OB03G17140.1">
    <property type="protein sequence ID" value="OB03G17140.1"/>
    <property type="gene ID" value="OB03G17140"/>
</dbReference>
<dbReference type="AlphaFoldDB" id="J3LKY8"/>
<feature type="compositionally biased region" description="Pro residues" evidence="1">
    <location>
        <begin position="52"/>
        <end position="80"/>
    </location>
</feature>
<sequence length="80" mass="8794">MQISSKKRKTPYNLAVVKKNLFLREVENEPDYLSTRSMQSSAPSIPSHFSSSPPPAAFFTPHPLPPPLPLPPPSPSRSPS</sequence>
<feature type="compositionally biased region" description="Low complexity" evidence="1">
    <location>
        <begin position="40"/>
        <end position="51"/>
    </location>
</feature>